<proteinExistence type="inferred from homology"/>
<dbReference type="Pfam" id="PF02181">
    <property type="entry name" value="FH2"/>
    <property type="match status" value="1"/>
</dbReference>
<dbReference type="PANTHER" id="PTHR23213:SF276">
    <property type="entry name" value="FORMIN-LIKE PROTEIN 1"/>
    <property type="match status" value="1"/>
</dbReference>
<dbReference type="InterPro" id="IPR015425">
    <property type="entry name" value="FH2_Formin"/>
</dbReference>
<protein>
    <recommendedName>
        <fullName evidence="2">Formin-like protein</fullName>
    </recommendedName>
</protein>
<dbReference type="GO" id="GO:0051015">
    <property type="term" value="F:actin filament binding"/>
    <property type="evidence" value="ECO:0007669"/>
    <property type="project" value="InterPro"/>
</dbReference>
<evidence type="ECO:0000313" key="4">
    <source>
        <dbReference type="EMBL" id="KAK9087861.1"/>
    </source>
</evidence>
<dbReference type="SMART" id="SM00498">
    <property type="entry name" value="FH2"/>
    <property type="match status" value="1"/>
</dbReference>
<dbReference type="InterPro" id="IPR042201">
    <property type="entry name" value="FH2_Formin_sf"/>
</dbReference>
<dbReference type="AlphaFoldDB" id="A0AAP0E756"/>
<sequence length="335" mass="37719">MKKSQSIAILLRALNMSTEEVCQALMEGNAGTLGTDLLGTLLRMAPTKDEEFKLKECKHDSLCNLGPAEQFLKAVLDIPFAFRRLDAMLYIANFDSEVEYLRMSFEILKIACQELRNSRMFQKFLQAMVNIRDRVNVADEAGTFELETLLKLINAEGPDGKTILLNFVIKEITRDEGIQDDDVELGKLKWNVIDDINMELINVKKAAEMDSFALINDVSELVCGIKNVGEVVRLNEATGSKESNQRFSESMNKFLKKAEGHITRIQAHQSAAFFLVEEVTAYFHVNSAKKLADPFIIFKVVSDFLSILNQACKEVDKNNEQATFNTDNINTKTAV</sequence>
<dbReference type="EMBL" id="JBBNAF010000013">
    <property type="protein sequence ID" value="KAK9087861.1"/>
    <property type="molecule type" value="Genomic_DNA"/>
</dbReference>
<dbReference type="GO" id="GO:0045010">
    <property type="term" value="P:actin nucleation"/>
    <property type="evidence" value="ECO:0007669"/>
    <property type="project" value="InterPro"/>
</dbReference>
<dbReference type="SUPFAM" id="SSF101447">
    <property type="entry name" value="Formin homology 2 domain (FH2 domain)"/>
    <property type="match status" value="1"/>
</dbReference>
<name>A0AAP0E756_9MAGN</name>
<reference evidence="4 5" key="1">
    <citation type="submission" date="2024-01" db="EMBL/GenBank/DDBJ databases">
        <title>Genome assemblies of Stephania.</title>
        <authorList>
            <person name="Yang L."/>
        </authorList>
    </citation>
    <scope>NUCLEOTIDE SEQUENCE [LARGE SCALE GENOMIC DNA]</scope>
    <source>
        <strain evidence="4">YNDBR</strain>
        <tissue evidence="4">Leaf</tissue>
    </source>
</reference>
<gene>
    <name evidence="4" type="ORF">Syun_030255</name>
</gene>
<evidence type="ECO:0000259" key="3">
    <source>
        <dbReference type="PROSITE" id="PS51444"/>
    </source>
</evidence>
<feature type="domain" description="FH2" evidence="3">
    <location>
        <begin position="1"/>
        <end position="334"/>
    </location>
</feature>
<keyword evidence="5" id="KW-1185">Reference proteome</keyword>
<evidence type="ECO:0000256" key="2">
    <source>
        <dbReference type="RuleBase" id="RU361260"/>
    </source>
</evidence>
<dbReference type="Proteomes" id="UP001420932">
    <property type="component" value="Unassembled WGS sequence"/>
</dbReference>
<evidence type="ECO:0000256" key="1">
    <source>
        <dbReference type="ARBA" id="ARBA00025793"/>
    </source>
</evidence>
<accession>A0AAP0E756</accession>
<dbReference type="Gene3D" id="1.20.58.2220">
    <property type="entry name" value="Formin, FH2 domain"/>
    <property type="match status" value="1"/>
</dbReference>
<organism evidence="4 5">
    <name type="scientific">Stephania yunnanensis</name>
    <dbReference type="NCBI Taxonomy" id="152371"/>
    <lineage>
        <taxon>Eukaryota</taxon>
        <taxon>Viridiplantae</taxon>
        <taxon>Streptophyta</taxon>
        <taxon>Embryophyta</taxon>
        <taxon>Tracheophyta</taxon>
        <taxon>Spermatophyta</taxon>
        <taxon>Magnoliopsida</taxon>
        <taxon>Ranunculales</taxon>
        <taxon>Menispermaceae</taxon>
        <taxon>Menispermoideae</taxon>
        <taxon>Cissampelideae</taxon>
        <taxon>Stephania</taxon>
    </lineage>
</organism>
<comment type="caution">
    <text evidence="4">The sequence shown here is derived from an EMBL/GenBank/DDBJ whole genome shotgun (WGS) entry which is preliminary data.</text>
</comment>
<dbReference type="PROSITE" id="PS51444">
    <property type="entry name" value="FH2"/>
    <property type="match status" value="1"/>
</dbReference>
<comment type="similarity">
    <text evidence="1">Belongs to the formin-like family. Class-I subfamily.</text>
</comment>
<dbReference type="PANTHER" id="PTHR23213">
    <property type="entry name" value="FORMIN-RELATED"/>
    <property type="match status" value="1"/>
</dbReference>
<dbReference type="InterPro" id="IPR027643">
    <property type="entry name" value="Formin-like_plant"/>
</dbReference>
<evidence type="ECO:0000313" key="5">
    <source>
        <dbReference type="Proteomes" id="UP001420932"/>
    </source>
</evidence>